<protein>
    <submittedName>
        <fullName evidence="1">Uncharacterized protein</fullName>
    </submittedName>
</protein>
<dbReference type="Proteomes" id="UP000528824">
    <property type="component" value="Unassembled WGS sequence"/>
</dbReference>
<evidence type="ECO:0000313" key="1">
    <source>
        <dbReference type="EMBL" id="MBB5562917.1"/>
    </source>
</evidence>
<keyword evidence="2" id="KW-1185">Reference proteome</keyword>
<dbReference type="AlphaFoldDB" id="A0A7W9CWW9"/>
<gene>
    <name evidence="1" type="ORF">GGI59_004607</name>
</gene>
<sequence length="41" mass="4388">MVAMLPRRLGDQVMGTIVAAHAYVNSEVACVAWDLDAKIDG</sequence>
<organism evidence="1 2">
    <name type="scientific">Rhizobium lentis</name>
    <dbReference type="NCBI Taxonomy" id="1138194"/>
    <lineage>
        <taxon>Bacteria</taxon>
        <taxon>Pseudomonadati</taxon>
        <taxon>Pseudomonadota</taxon>
        <taxon>Alphaproteobacteria</taxon>
        <taxon>Hyphomicrobiales</taxon>
        <taxon>Rhizobiaceae</taxon>
        <taxon>Rhizobium/Agrobacterium group</taxon>
        <taxon>Rhizobium</taxon>
    </lineage>
</organism>
<name>A0A7W9CWW9_9HYPH</name>
<evidence type="ECO:0000313" key="2">
    <source>
        <dbReference type="Proteomes" id="UP000528824"/>
    </source>
</evidence>
<accession>A0A7W9CWW9</accession>
<dbReference type="RefSeq" id="WP_281414046.1">
    <property type="nucleotide sequence ID" value="NZ_JACHBB010000009.1"/>
</dbReference>
<dbReference type="EMBL" id="JACHBC010000010">
    <property type="protein sequence ID" value="MBB5562917.1"/>
    <property type="molecule type" value="Genomic_DNA"/>
</dbReference>
<proteinExistence type="predicted"/>
<comment type="caution">
    <text evidence="1">The sequence shown here is derived from an EMBL/GenBank/DDBJ whole genome shotgun (WGS) entry which is preliminary data.</text>
</comment>
<reference evidence="1 2" key="1">
    <citation type="submission" date="2020-08" db="EMBL/GenBank/DDBJ databases">
        <title>Genomic Encyclopedia of Type Strains, Phase IV (KMG-V): Genome sequencing to study the core and pangenomes of soil and plant-associated prokaryotes.</title>
        <authorList>
            <person name="Whitman W."/>
        </authorList>
    </citation>
    <scope>NUCLEOTIDE SEQUENCE [LARGE SCALE GENOMIC DNA]</scope>
    <source>
        <strain evidence="1 2">SEMIA 4034</strain>
    </source>
</reference>